<dbReference type="EMBL" id="ML005043">
    <property type="protein sequence ID" value="RKP20585.1"/>
    <property type="molecule type" value="Genomic_DNA"/>
</dbReference>
<dbReference type="EMBL" id="KE560824">
    <property type="protein sequence ID" value="EPZ35498.1"/>
    <property type="molecule type" value="Genomic_DNA"/>
</dbReference>
<evidence type="ECO:0000256" key="1">
    <source>
        <dbReference type="ARBA" id="ARBA00009018"/>
    </source>
</evidence>
<organism evidence="9 11">
    <name type="scientific">Rozella allomycis (strain CSF55)</name>
    <dbReference type="NCBI Taxonomy" id="988480"/>
    <lineage>
        <taxon>Eukaryota</taxon>
        <taxon>Fungi</taxon>
        <taxon>Fungi incertae sedis</taxon>
        <taxon>Cryptomycota</taxon>
        <taxon>Cryptomycota incertae sedis</taxon>
        <taxon>Rozella</taxon>
    </lineage>
</organism>
<evidence type="ECO:0000256" key="4">
    <source>
        <dbReference type="ARBA" id="ARBA00022741"/>
    </source>
</evidence>
<dbReference type="PROSITE" id="PS51219">
    <property type="entry name" value="DPCK"/>
    <property type="match status" value="1"/>
</dbReference>
<dbReference type="Proteomes" id="UP000030755">
    <property type="component" value="Unassembled WGS sequence"/>
</dbReference>
<dbReference type="Proteomes" id="UP000281549">
    <property type="component" value="Unassembled WGS sequence"/>
</dbReference>
<evidence type="ECO:0000313" key="11">
    <source>
        <dbReference type="Proteomes" id="UP000030755"/>
    </source>
</evidence>
<keyword evidence="8" id="KW-1133">Transmembrane helix</keyword>
<keyword evidence="4" id="KW-0547">Nucleotide-binding</keyword>
<dbReference type="HAMAP" id="MF_00376">
    <property type="entry name" value="Dephospho_CoA_kinase"/>
    <property type="match status" value="1"/>
</dbReference>
<evidence type="ECO:0000256" key="2">
    <source>
        <dbReference type="ARBA" id="ARBA00022490"/>
    </source>
</evidence>
<dbReference type="NCBIfam" id="TIGR00152">
    <property type="entry name" value="dephospho-CoA kinase"/>
    <property type="match status" value="1"/>
</dbReference>
<evidence type="ECO:0000256" key="5">
    <source>
        <dbReference type="ARBA" id="ARBA00022777"/>
    </source>
</evidence>
<dbReference type="InterPro" id="IPR027417">
    <property type="entry name" value="P-loop_NTPase"/>
</dbReference>
<accession>A0A075B3N8</accession>
<keyword evidence="8" id="KW-0472">Membrane</keyword>
<dbReference type="GO" id="GO:0005524">
    <property type="term" value="F:ATP binding"/>
    <property type="evidence" value="ECO:0007669"/>
    <property type="project" value="UniProtKB-KW"/>
</dbReference>
<evidence type="ECO:0000256" key="6">
    <source>
        <dbReference type="ARBA" id="ARBA00022840"/>
    </source>
</evidence>
<dbReference type="AlphaFoldDB" id="A0A075B3N8"/>
<keyword evidence="11" id="KW-1185">Reference proteome</keyword>
<dbReference type="InterPro" id="IPR001977">
    <property type="entry name" value="Depp_CoAkinase"/>
</dbReference>
<dbReference type="GO" id="GO:0005811">
    <property type="term" value="C:lipid droplet"/>
    <property type="evidence" value="ECO:0007669"/>
    <property type="project" value="EnsemblFungi"/>
</dbReference>
<feature type="transmembrane region" description="Helical" evidence="8">
    <location>
        <begin position="199"/>
        <end position="218"/>
    </location>
</feature>
<dbReference type="GO" id="GO:0031315">
    <property type="term" value="C:extrinsic component of mitochondrial outer membrane"/>
    <property type="evidence" value="ECO:0007669"/>
    <property type="project" value="EnsemblFungi"/>
</dbReference>
<protein>
    <submittedName>
        <fullName evidence="10">CoaE-domain-containing protein</fullName>
    </submittedName>
    <submittedName>
        <fullName evidence="9">Dephospho-CoA kinase domain-containing protein</fullName>
        <ecNumber evidence="9">2.7.1.24</ecNumber>
    </submittedName>
</protein>
<evidence type="ECO:0000313" key="12">
    <source>
        <dbReference type="Proteomes" id="UP000281549"/>
    </source>
</evidence>
<dbReference type="GO" id="GO:1990143">
    <property type="term" value="C:CoA-synthesizing protein complex"/>
    <property type="evidence" value="ECO:0007669"/>
    <property type="project" value="EnsemblFungi"/>
</dbReference>
<reference evidence="9 11" key="1">
    <citation type="journal article" date="2013" name="Curr. Biol.">
        <title>Shared signatures of parasitism and phylogenomics unite Cryptomycota and microsporidia.</title>
        <authorList>
            <person name="James T.Y."/>
            <person name="Pelin A."/>
            <person name="Bonen L."/>
            <person name="Ahrendt S."/>
            <person name="Sain D."/>
            <person name="Corradi N."/>
            <person name="Stajich J.E."/>
        </authorList>
    </citation>
    <scope>NUCLEOTIDE SEQUENCE [LARGE SCALE GENOMIC DNA]</scope>
    <source>
        <strain evidence="9 11">CSF55</strain>
        <strain evidence="9 11">CSF55</strain>
    </source>
</reference>
<evidence type="ECO:0000256" key="3">
    <source>
        <dbReference type="ARBA" id="ARBA00022679"/>
    </source>
</evidence>
<evidence type="ECO:0000313" key="10">
    <source>
        <dbReference type="EMBL" id="RKP20585.1"/>
    </source>
</evidence>
<sequence length="227" mass="26181">MYIVGLTGGISSGKSQASLKFQELGIRVIDADLISHKLLQPNSPIYNKIINEFGRDILSDTNEIDRKKLGKIVFDSETKRKILNSIMHPAIKKRIIGDVIFSFITLQRMIVLDIPLLFETGLDAYVNETIVVFCDEETQIERLIHRDRISKEDAMIRLKSQMPLNKKILLADVVFDNSKSINELNDQVVSYVQKRYPSFLRTIMWLISPSTMLFLFFIEKFVMAKHK</sequence>
<dbReference type="SUPFAM" id="SSF52540">
    <property type="entry name" value="P-loop containing nucleoside triphosphate hydrolases"/>
    <property type="match status" value="1"/>
</dbReference>
<keyword evidence="3 9" id="KW-0808">Transferase</keyword>
<reference evidence="12" key="2">
    <citation type="journal article" date="2018" name="Nat. Microbiol.">
        <title>Leveraging single-cell genomics to expand the fungal tree of life.</title>
        <authorList>
            <person name="Ahrendt S.R."/>
            <person name="Quandt C.A."/>
            <person name="Ciobanu D."/>
            <person name="Clum A."/>
            <person name="Salamov A."/>
            <person name="Andreopoulos B."/>
            <person name="Cheng J.F."/>
            <person name="Woyke T."/>
            <person name="Pelin A."/>
            <person name="Henrissat B."/>
            <person name="Reynolds N.K."/>
            <person name="Benny G.L."/>
            <person name="Smith M.E."/>
            <person name="James T.Y."/>
            <person name="Grigoriev I.V."/>
        </authorList>
    </citation>
    <scope>NUCLEOTIDE SEQUENCE [LARGE SCALE GENOMIC DNA]</scope>
    <source>
        <strain evidence="12">CSF55</strain>
    </source>
</reference>
<dbReference type="Pfam" id="PF01121">
    <property type="entry name" value="CoaE"/>
    <property type="match status" value="1"/>
</dbReference>
<dbReference type="PANTHER" id="PTHR10695:SF46">
    <property type="entry name" value="BIFUNCTIONAL COENZYME A SYNTHASE-RELATED"/>
    <property type="match status" value="1"/>
</dbReference>
<dbReference type="FunFam" id="3.40.50.300:FF:000991">
    <property type="entry name" value="Dephospho-CoA kinase"/>
    <property type="match status" value="1"/>
</dbReference>
<dbReference type="GO" id="GO:0015937">
    <property type="term" value="P:coenzyme A biosynthetic process"/>
    <property type="evidence" value="ECO:0007669"/>
    <property type="project" value="UniProtKB-KW"/>
</dbReference>
<gene>
    <name evidence="9" type="ORF">O9G_003390</name>
    <name evidence="10" type="ORF">ROZALSC1DRAFT_27944</name>
</gene>
<dbReference type="PANTHER" id="PTHR10695">
    <property type="entry name" value="DEPHOSPHO-COA KINASE-RELATED"/>
    <property type="match status" value="1"/>
</dbReference>
<keyword evidence="2" id="KW-0963">Cytoplasm</keyword>
<comment type="similarity">
    <text evidence="1">Belongs to the CoaE family.</text>
</comment>
<keyword evidence="7" id="KW-0173">Coenzyme A biosynthesis</keyword>
<dbReference type="CDD" id="cd02022">
    <property type="entry name" value="DPCK"/>
    <property type="match status" value="1"/>
</dbReference>
<dbReference type="Gene3D" id="3.40.50.300">
    <property type="entry name" value="P-loop containing nucleotide triphosphate hydrolases"/>
    <property type="match status" value="1"/>
</dbReference>
<evidence type="ECO:0000256" key="8">
    <source>
        <dbReference type="SAM" id="Phobius"/>
    </source>
</evidence>
<keyword evidence="5 9" id="KW-0418">Kinase</keyword>
<keyword evidence="8" id="KW-0812">Transmembrane</keyword>
<dbReference type="STRING" id="988480.A0A075B3N8"/>
<keyword evidence="6" id="KW-0067">ATP-binding</keyword>
<dbReference type="HOGENOM" id="CLU_057180_0_0_1"/>
<name>A0A075B3N8_ROZAC</name>
<dbReference type="EC" id="2.7.1.24" evidence="9"/>
<dbReference type="OMA" id="CQMDIEQ"/>
<proteinExistence type="inferred from homology"/>
<evidence type="ECO:0000313" key="9">
    <source>
        <dbReference type="EMBL" id="EPZ35498.1"/>
    </source>
</evidence>
<reference evidence="10" key="3">
    <citation type="submission" date="2018-08" db="EMBL/GenBank/DDBJ databases">
        <title>Leveraging single-cell genomics to expand the Fungal Tree of Life.</title>
        <authorList>
            <consortium name="DOE Joint Genome Institute"/>
            <person name="Ahrendt S.R."/>
            <person name="Quandt C.A."/>
            <person name="Ciobanu D."/>
            <person name="Clum A."/>
            <person name="Salamov A."/>
            <person name="Andreopoulos B."/>
            <person name="Cheng J.-F."/>
            <person name="Woyke T."/>
            <person name="Pelin A."/>
            <person name="Henrissat B."/>
            <person name="Reynolds N."/>
            <person name="Benny G.L."/>
            <person name="Smith M.E."/>
            <person name="James T.Y."/>
            <person name="Grigoriev I.V."/>
        </authorList>
    </citation>
    <scope>NUCLEOTIDE SEQUENCE</scope>
    <source>
        <strain evidence="10">CSF55</strain>
    </source>
</reference>
<evidence type="ECO:0000256" key="7">
    <source>
        <dbReference type="ARBA" id="ARBA00022993"/>
    </source>
</evidence>
<dbReference type="GO" id="GO:0004140">
    <property type="term" value="F:dephospho-CoA kinase activity"/>
    <property type="evidence" value="ECO:0007669"/>
    <property type="project" value="UniProtKB-EC"/>
</dbReference>
<dbReference type="OrthoDB" id="247245at2759"/>